<proteinExistence type="inferred from homology"/>
<dbReference type="SUPFAM" id="SSF48317">
    <property type="entry name" value="Acid phosphatase/Vanadium-dependent haloperoxidase"/>
    <property type="match status" value="1"/>
</dbReference>
<keyword evidence="3 7" id="KW-0812">Transmembrane</keyword>
<accession>A0AAN6GSL9</accession>
<evidence type="ECO:0000313" key="9">
    <source>
        <dbReference type="EMBL" id="KAK0551242.1"/>
    </source>
</evidence>
<evidence type="ECO:0000313" key="10">
    <source>
        <dbReference type="Proteomes" id="UP001176517"/>
    </source>
</evidence>
<organism evidence="9 10">
    <name type="scientific">Tilletia horrida</name>
    <dbReference type="NCBI Taxonomy" id="155126"/>
    <lineage>
        <taxon>Eukaryota</taxon>
        <taxon>Fungi</taxon>
        <taxon>Dikarya</taxon>
        <taxon>Basidiomycota</taxon>
        <taxon>Ustilaginomycotina</taxon>
        <taxon>Exobasidiomycetes</taxon>
        <taxon>Tilletiales</taxon>
        <taxon>Tilletiaceae</taxon>
        <taxon>Tilletia</taxon>
    </lineage>
</organism>
<dbReference type="AlphaFoldDB" id="A0AAN6GSL9"/>
<feature type="transmembrane region" description="Helical" evidence="7">
    <location>
        <begin position="171"/>
        <end position="189"/>
    </location>
</feature>
<comment type="caution">
    <text evidence="9">The sequence shown here is derived from an EMBL/GenBank/DDBJ whole genome shotgun (WGS) entry which is preliminary data.</text>
</comment>
<dbReference type="GO" id="GO:0016020">
    <property type="term" value="C:membrane"/>
    <property type="evidence" value="ECO:0007669"/>
    <property type="project" value="UniProtKB-SubCell"/>
</dbReference>
<dbReference type="InterPro" id="IPR043216">
    <property type="entry name" value="PAP-like"/>
</dbReference>
<feature type="domain" description="Phosphatidic acid phosphatase type 2/haloperoxidase" evidence="8">
    <location>
        <begin position="101"/>
        <end position="246"/>
    </location>
</feature>
<dbReference type="Pfam" id="PF01569">
    <property type="entry name" value="PAP2"/>
    <property type="match status" value="1"/>
</dbReference>
<evidence type="ECO:0000256" key="5">
    <source>
        <dbReference type="ARBA" id="ARBA00023136"/>
    </source>
</evidence>
<comment type="subcellular location">
    <subcellularLocation>
        <location evidence="1">Membrane</location>
        <topology evidence="1">Multi-pass membrane protein</topology>
    </subcellularLocation>
</comment>
<evidence type="ECO:0000256" key="2">
    <source>
        <dbReference type="ARBA" id="ARBA00008816"/>
    </source>
</evidence>
<sequence length="434" mass="46174">MLGHSSSPTAARPGMRIVASYAIDWIATILLAGLLAIINSVYGYRRQFSLTDTSIQHTYSEHERVPTWLLAVCAFVIPAGIIAAVGLGVRKSLWDFHSGFLGLVLTNALTLTITTLVKVSVGRPRPDLIDRCQPMAGAHDATPYGLSTQAICTIDLSSHVLRDGFRSFPSGHASTSFAGLTFLSLYLAGKIHLFDSRGHALGAWVVILPLVGATLIAVSRSMDYRHHASDLIAGALLGFWISVAIYFMYFPSLTHPQAHKPWAPRVYKAIAGGDWPGYERFDAESADRPGGIRRPHFSHDEGRGAEDWRPLPTGAQEEYAYQGSNAHVGGLAGGGKYDGGAGPAQYAPVIGSHSRGPSGSAEAASGRRTKVPAPIHATGPRTDAHGYQAPVYADASTLGRGGGGDAHTSEFASPARPQGRYDADRDVELAVSGR</sequence>
<dbReference type="GO" id="GO:0008195">
    <property type="term" value="F:phosphatidate phosphatase activity"/>
    <property type="evidence" value="ECO:0007669"/>
    <property type="project" value="TreeGrafter"/>
</dbReference>
<protein>
    <recommendedName>
        <fullName evidence="8">Phosphatidic acid phosphatase type 2/haloperoxidase domain-containing protein</fullName>
    </recommendedName>
</protein>
<dbReference type="GO" id="GO:0006644">
    <property type="term" value="P:phospholipid metabolic process"/>
    <property type="evidence" value="ECO:0007669"/>
    <property type="project" value="InterPro"/>
</dbReference>
<evidence type="ECO:0000256" key="1">
    <source>
        <dbReference type="ARBA" id="ARBA00004141"/>
    </source>
</evidence>
<reference evidence="9" key="1">
    <citation type="journal article" date="2023" name="PhytoFront">
        <title>Draft Genome Resources of Seven Strains of Tilletia horrida, Causal Agent of Kernel Smut of Rice.</title>
        <authorList>
            <person name="Khanal S."/>
            <person name="Antony Babu S."/>
            <person name="Zhou X.G."/>
        </authorList>
    </citation>
    <scope>NUCLEOTIDE SEQUENCE</scope>
    <source>
        <strain evidence="9">TX6</strain>
    </source>
</reference>
<feature type="compositionally biased region" description="Basic and acidic residues" evidence="6">
    <location>
        <begin position="297"/>
        <end position="309"/>
    </location>
</feature>
<name>A0AAN6GSL9_9BASI</name>
<feature type="transmembrane region" description="Helical" evidence="7">
    <location>
        <begin position="65"/>
        <end position="87"/>
    </location>
</feature>
<evidence type="ECO:0000256" key="4">
    <source>
        <dbReference type="ARBA" id="ARBA00022989"/>
    </source>
</evidence>
<evidence type="ECO:0000256" key="7">
    <source>
        <dbReference type="SAM" id="Phobius"/>
    </source>
</evidence>
<dbReference type="GO" id="GO:0046839">
    <property type="term" value="P:phospholipid dephosphorylation"/>
    <property type="evidence" value="ECO:0007669"/>
    <property type="project" value="TreeGrafter"/>
</dbReference>
<feature type="transmembrane region" description="Helical" evidence="7">
    <location>
        <begin position="99"/>
        <end position="121"/>
    </location>
</feature>
<feature type="region of interest" description="Disordered" evidence="6">
    <location>
        <begin position="284"/>
        <end position="311"/>
    </location>
</feature>
<keyword evidence="5 7" id="KW-0472">Membrane</keyword>
<evidence type="ECO:0000259" key="8">
    <source>
        <dbReference type="SMART" id="SM00014"/>
    </source>
</evidence>
<dbReference type="PANTHER" id="PTHR10165:SF35">
    <property type="entry name" value="RE23632P"/>
    <property type="match status" value="1"/>
</dbReference>
<evidence type="ECO:0000256" key="6">
    <source>
        <dbReference type="SAM" id="MobiDB-lite"/>
    </source>
</evidence>
<feature type="transmembrane region" description="Helical" evidence="7">
    <location>
        <begin position="201"/>
        <end position="219"/>
    </location>
</feature>
<dbReference type="Gene3D" id="1.20.144.10">
    <property type="entry name" value="Phosphatidic acid phosphatase type 2/haloperoxidase"/>
    <property type="match status" value="1"/>
</dbReference>
<feature type="region of interest" description="Disordered" evidence="6">
    <location>
        <begin position="346"/>
        <end position="434"/>
    </location>
</feature>
<keyword evidence="10" id="KW-1185">Reference proteome</keyword>
<dbReference type="CDD" id="cd03390">
    <property type="entry name" value="PAP2_containing_1_like"/>
    <property type="match status" value="1"/>
</dbReference>
<comment type="similarity">
    <text evidence="2">Belongs to the PA-phosphatase related phosphoesterase family.</text>
</comment>
<dbReference type="PANTHER" id="PTHR10165">
    <property type="entry name" value="LIPID PHOSPHATE PHOSPHATASE"/>
    <property type="match status" value="1"/>
</dbReference>
<feature type="transmembrane region" description="Helical" evidence="7">
    <location>
        <begin position="231"/>
        <end position="250"/>
    </location>
</feature>
<keyword evidence="4 7" id="KW-1133">Transmembrane helix</keyword>
<dbReference type="EMBL" id="JAPDMZ010000080">
    <property type="protein sequence ID" value="KAK0551242.1"/>
    <property type="molecule type" value="Genomic_DNA"/>
</dbReference>
<dbReference type="SMART" id="SM00014">
    <property type="entry name" value="acidPPc"/>
    <property type="match status" value="1"/>
</dbReference>
<feature type="compositionally biased region" description="Basic and acidic residues" evidence="6">
    <location>
        <begin position="419"/>
        <end position="428"/>
    </location>
</feature>
<dbReference type="Proteomes" id="UP001176517">
    <property type="component" value="Unassembled WGS sequence"/>
</dbReference>
<dbReference type="InterPro" id="IPR036938">
    <property type="entry name" value="PAP2/HPO_sf"/>
</dbReference>
<dbReference type="InterPro" id="IPR000326">
    <property type="entry name" value="PAP2/HPO"/>
</dbReference>
<gene>
    <name evidence="9" type="ORF">OC846_003381</name>
</gene>
<feature type="transmembrane region" description="Helical" evidence="7">
    <location>
        <begin position="25"/>
        <end position="44"/>
    </location>
</feature>
<evidence type="ECO:0000256" key="3">
    <source>
        <dbReference type="ARBA" id="ARBA00022692"/>
    </source>
</evidence>